<accession>A0A1X7VK19</accession>
<dbReference type="InParanoid" id="A0A1X7VK19"/>
<reference evidence="1" key="1">
    <citation type="submission" date="2017-05" db="UniProtKB">
        <authorList>
            <consortium name="EnsemblMetazoa"/>
        </authorList>
    </citation>
    <scope>IDENTIFICATION</scope>
</reference>
<dbReference type="EnsemblMetazoa" id="Aqu2.1.40372_001">
    <property type="protein sequence ID" value="Aqu2.1.40372_001"/>
    <property type="gene ID" value="Aqu2.1.40372"/>
</dbReference>
<sequence length="38" mass="4556">MIIMMQICRSILIKMLIKSKNTILRGTIYIHFLFMALR</sequence>
<dbReference type="AlphaFoldDB" id="A0A1X7VK19"/>
<protein>
    <submittedName>
        <fullName evidence="1">Uncharacterized protein</fullName>
    </submittedName>
</protein>
<evidence type="ECO:0000313" key="1">
    <source>
        <dbReference type="EnsemblMetazoa" id="Aqu2.1.40372_001"/>
    </source>
</evidence>
<proteinExistence type="predicted"/>
<organism evidence="1">
    <name type="scientific">Amphimedon queenslandica</name>
    <name type="common">Sponge</name>
    <dbReference type="NCBI Taxonomy" id="400682"/>
    <lineage>
        <taxon>Eukaryota</taxon>
        <taxon>Metazoa</taxon>
        <taxon>Porifera</taxon>
        <taxon>Demospongiae</taxon>
        <taxon>Heteroscleromorpha</taxon>
        <taxon>Haplosclerida</taxon>
        <taxon>Niphatidae</taxon>
        <taxon>Amphimedon</taxon>
    </lineage>
</organism>
<name>A0A1X7VK19_AMPQE</name>